<comment type="subcellular location">
    <subcellularLocation>
        <location evidence="1">Cell inner membrane</location>
    </subcellularLocation>
</comment>
<keyword evidence="6 7" id="KW-0012">Acyltransferase</keyword>
<evidence type="ECO:0000313" key="8">
    <source>
        <dbReference type="Proteomes" id="UP000076830"/>
    </source>
</evidence>
<dbReference type="KEGG" id="dko:I596_535"/>
<keyword evidence="5" id="KW-0472">Membrane</keyword>
<accession>A0A167GHR9</accession>
<dbReference type="Proteomes" id="UP000076830">
    <property type="component" value="Chromosome"/>
</dbReference>
<dbReference type="CDD" id="cd07984">
    <property type="entry name" value="LPLAT_LABLAT-like"/>
    <property type="match status" value="1"/>
</dbReference>
<evidence type="ECO:0000256" key="6">
    <source>
        <dbReference type="ARBA" id="ARBA00023315"/>
    </source>
</evidence>
<evidence type="ECO:0000313" key="7">
    <source>
        <dbReference type="EMBL" id="ANB16572.1"/>
    </source>
</evidence>
<name>A0A167GHR9_9GAMM</name>
<dbReference type="Pfam" id="PF03279">
    <property type="entry name" value="Lip_A_acyltrans"/>
    <property type="match status" value="1"/>
</dbReference>
<gene>
    <name evidence="7" type="ORF">I596_535</name>
</gene>
<dbReference type="AlphaFoldDB" id="A0A167GHR9"/>
<keyword evidence="8" id="KW-1185">Reference proteome</keyword>
<reference evidence="7 8" key="1">
    <citation type="submission" date="2016-04" db="EMBL/GenBank/DDBJ databases">
        <title>Complete genome sequence of Dokdonella koreensis DS-123T.</title>
        <authorList>
            <person name="Kim J.F."/>
            <person name="Lee H."/>
            <person name="Kwak M.-J."/>
        </authorList>
    </citation>
    <scope>NUCLEOTIDE SEQUENCE [LARGE SCALE GENOMIC DNA]</scope>
    <source>
        <strain evidence="7 8">DS-123</strain>
    </source>
</reference>
<keyword evidence="2" id="KW-1003">Cell membrane</keyword>
<sequence length="281" mass="31209">MLHRIGSACGRLIWLLNGRLRRVTERNLSLLLTQESAETRQRLVREVLRETGKSMTEVAIVWSGSPQRALDLVREVRGQTHLDAALASGRGLIIAAPHLGCWELLNYWLAERMPLSIAYRQPQRPRFEPLLLRARGALNVEQVRAEGTGVRALYRRLNAGGVVGILPDQRPKRGEGEFAPFFGIPAMTMVLLPRLARHTGATVLFSFAERLADGAGFRVHLLPAPEGIADPDLAVACAALNRGVEDCARIAFTQYQWTYKRYSIQPPGRANPYAVGADDEE</sequence>
<keyword evidence="4 7" id="KW-0808">Transferase</keyword>
<dbReference type="InterPro" id="IPR004960">
    <property type="entry name" value="LipA_acyltrans"/>
</dbReference>
<dbReference type="PANTHER" id="PTHR30606:SF10">
    <property type="entry name" value="PHOSPHATIDYLINOSITOL MANNOSIDE ACYLTRANSFERASE"/>
    <property type="match status" value="1"/>
</dbReference>
<evidence type="ECO:0000256" key="1">
    <source>
        <dbReference type="ARBA" id="ARBA00004533"/>
    </source>
</evidence>
<proteinExistence type="predicted"/>
<keyword evidence="3" id="KW-0997">Cell inner membrane</keyword>
<protein>
    <submittedName>
        <fullName evidence="7">Lipid A biosynthesis acyltransferase</fullName>
    </submittedName>
</protein>
<dbReference type="GO" id="GO:0016746">
    <property type="term" value="F:acyltransferase activity"/>
    <property type="evidence" value="ECO:0007669"/>
    <property type="project" value="UniProtKB-KW"/>
</dbReference>
<dbReference type="GO" id="GO:0005886">
    <property type="term" value="C:plasma membrane"/>
    <property type="evidence" value="ECO:0007669"/>
    <property type="project" value="UniProtKB-SubCell"/>
</dbReference>
<evidence type="ECO:0000256" key="4">
    <source>
        <dbReference type="ARBA" id="ARBA00022679"/>
    </source>
</evidence>
<dbReference type="GO" id="GO:0009247">
    <property type="term" value="P:glycolipid biosynthetic process"/>
    <property type="evidence" value="ECO:0007669"/>
    <property type="project" value="UniProtKB-ARBA"/>
</dbReference>
<evidence type="ECO:0000256" key="2">
    <source>
        <dbReference type="ARBA" id="ARBA00022475"/>
    </source>
</evidence>
<dbReference type="PIRSF" id="PIRSF026649">
    <property type="entry name" value="MsbB"/>
    <property type="match status" value="1"/>
</dbReference>
<evidence type="ECO:0000256" key="3">
    <source>
        <dbReference type="ARBA" id="ARBA00022519"/>
    </source>
</evidence>
<dbReference type="PATRIC" id="fig|1300342.3.peg.524"/>
<evidence type="ECO:0000256" key="5">
    <source>
        <dbReference type="ARBA" id="ARBA00023136"/>
    </source>
</evidence>
<dbReference type="PANTHER" id="PTHR30606">
    <property type="entry name" value="LIPID A BIOSYNTHESIS LAUROYL ACYLTRANSFERASE"/>
    <property type="match status" value="1"/>
</dbReference>
<organism evidence="7 8">
    <name type="scientific">Dokdonella koreensis DS-123</name>
    <dbReference type="NCBI Taxonomy" id="1300342"/>
    <lineage>
        <taxon>Bacteria</taxon>
        <taxon>Pseudomonadati</taxon>
        <taxon>Pseudomonadota</taxon>
        <taxon>Gammaproteobacteria</taxon>
        <taxon>Lysobacterales</taxon>
        <taxon>Rhodanobacteraceae</taxon>
        <taxon>Dokdonella</taxon>
    </lineage>
</organism>
<dbReference type="STRING" id="1300342.I596_535"/>
<dbReference type="EMBL" id="CP015249">
    <property type="protein sequence ID" value="ANB16572.1"/>
    <property type="molecule type" value="Genomic_DNA"/>
</dbReference>